<organism evidence="1 2">
    <name type="scientific">Streptomyces sanglieri</name>
    <dbReference type="NCBI Taxonomy" id="193460"/>
    <lineage>
        <taxon>Bacteria</taxon>
        <taxon>Bacillati</taxon>
        <taxon>Actinomycetota</taxon>
        <taxon>Actinomycetes</taxon>
        <taxon>Kitasatosporales</taxon>
        <taxon>Streptomycetaceae</taxon>
        <taxon>Streptomyces</taxon>
    </lineage>
</organism>
<dbReference type="Proteomes" id="UP001596915">
    <property type="component" value="Unassembled WGS sequence"/>
</dbReference>
<keyword evidence="2" id="KW-1185">Reference proteome</keyword>
<accession>A0ABW2WYJ2</accession>
<dbReference type="EMBL" id="JBHTGL010000008">
    <property type="protein sequence ID" value="MFD0626358.1"/>
    <property type="molecule type" value="Genomic_DNA"/>
</dbReference>
<gene>
    <name evidence="1" type="ORF">ACFQ2K_30260</name>
</gene>
<sequence length="97" mass="10711">MLRHVIAPSVRYTKASNDVVRHPRLDSDAKLLVLYVQGLPDDAARKPLGELAGKVGIKGRVYQKAKKQLVAHGYVHEWRSQGEEAAGRPSNSSRTLP</sequence>
<comment type="caution">
    <text evidence="1">The sequence shown here is derived from an EMBL/GenBank/DDBJ whole genome shotgun (WGS) entry which is preliminary data.</text>
</comment>
<name>A0ABW2WYJ2_9ACTN</name>
<evidence type="ECO:0000313" key="1">
    <source>
        <dbReference type="EMBL" id="MFD0626358.1"/>
    </source>
</evidence>
<proteinExistence type="predicted"/>
<evidence type="ECO:0000313" key="2">
    <source>
        <dbReference type="Proteomes" id="UP001596915"/>
    </source>
</evidence>
<reference evidence="2" key="1">
    <citation type="journal article" date="2019" name="Int. J. Syst. Evol. Microbiol.">
        <title>The Global Catalogue of Microorganisms (GCM) 10K type strain sequencing project: providing services to taxonomists for standard genome sequencing and annotation.</title>
        <authorList>
            <consortium name="The Broad Institute Genomics Platform"/>
            <consortium name="The Broad Institute Genome Sequencing Center for Infectious Disease"/>
            <person name="Wu L."/>
            <person name="Ma J."/>
        </authorList>
    </citation>
    <scope>NUCLEOTIDE SEQUENCE [LARGE SCALE GENOMIC DNA]</scope>
    <source>
        <strain evidence="2">JCM 12607</strain>
    </source>
</reference>
<protein>
    <submittedName>
        <fullName evidence="1">Uncharacterized protein</fullName>
    </submittedName>
</protein>